<keyword evidence="1" id="KW-0540">Nuclease</keyword>
<feature type="non-terminal residue" evidence="1">
    <location>
        <position position="1"/>
    </location>
</feature>
<comment type="caution">
    <text evidence="1">The sequence shown here is derived from an EMBL/GenBank/DDBJ whole genome shotgun (WGS) entry which is preliminary data.</text>
</comment>
<sequence length="115" mass="13140">IKATMNFYVSAMTGSPGVPRFVIHLLIAKALENGSKVELYMITSPKALATINGLFGSKKVEIASFKEMEDLCKSDYYSREGKYPDWNFQENHEPYPAQLAQQHNLYQQHRLAKKK</sequence>
<gene>
    <name evidence="1" type="ORF">B2A_09541</name>
</gene>
<dbReference type="EMBL" id="AUZZ01006886">
    <property type="protein sequence ID" value="EQD44630.1"/>
    <property type="molecule type" value="Genomic_DNA"/>
</dbReference>
<proteinExistence type="predicted"/>
<reference evidence="1" key="2">
    <citation type="journal article" date="2014" name="ISME J.">
        <title>Microbial stratification in low pH oxic and suboxic macroscopic growths along an acid mine drainage.</title>
        <authorList>
            <person name="Mendez-Garcia C."/>
            <person name="Mesa V."/>
            <person name="Sprenger R.R."/>
            <person name="Richter M."/>
            <person name="Diez M.S."/>
            <person name="Solano J."/>
            <person name="Bargiela R."/>
            <person name="Golyshina O.V."/>
            <person name="Manteca A."/>
            <person name="Ramos J.L."/>
            <person name="Gallego J.R."/>
            <person name="Llorente I."/>
            <person name="Martins Dos Santos V.A."/>
            <person name="Jensen O.N."/>
            <person name="Pelaez A.I."/>
            <person name="Sanchez J."/>
            <person name="Ferrer M."/>
        </authorList>
    </citation>
    <scope>NUCLEOTIDE SEQUENCE</scope>
</reference>
<dbReference type="GO" id="GO:0004519">
    <property type="term" value="F:endonuclease activity"/>
    <property type="evidence" value="ECO:0007669"/>
    <property type="project" value="UniProtKB-KW"/>
</dbReference>
<organism evidence="1">
    <name type="scientific">mine drainage metagenome</name>
    <dbReference type="NCBI Taxonomy" id="410659"/>
    <lineage>
        <taxon>unclassified sequences</taxon>
        <taxon>metagenomes</taxon>
        <taxon>ecological metagenomes</taxon>
    </lineage>
</organism>
<accession>T1ARF8</accession>
<reference evidence="1" key="1">
    <citation type="submission" date="2013-08" db="EMBL/GenBank/DDBJ databases">
        <authorList>
            <person name="Mendez C."/>
            <person name="Richter M."/>
            <person name="Ferrer M."/>
            <person name="Sanchez J."/>
        </authorList>
    </citation>
    <scope>NUCLEOTIDE SEQUENCE</scope>
</reference>
<protein>
    <submittedName>
        <fullName evidence="1">Type II restriction endonuclease</fullName>
    </submittedName>
</protein>
<name>T1ARF8_9ZZZZ</name>
<dbReference type="AlphaFoldDB" id="T1ARF8"/>
<evidence type="ECO:0000313" key="1">
    <source>
        <dbReference type="EMBL" id="EQD44630.1"/>
    </source>
</evidence>
<keyword evidence="1" id="KW-0255">Endonuclease</keyword>
<keyword evidence="1" id="KW-0378">Hydrolase</keyword>